<dbReference type="EMBL" id="BA000028">
    <property type="protein sequence ID" value="BAC14102.1"/>
    <property type="molecule type" value="Genomic_DNA"/>
</dbReference>
<sequence>MELPRCWNCNHQFAWKNLCFRIKSCPSCGESQFLTKESRNRIFVFSPICSILIIAMFILDINNILIACITGILLLSIFTFFPFVYQFTDKEQPFV</sequence>
<feature type="transmembrane region" description="Helical" evidence="1">
    <location>
        <begin position="64"/>
        <end position="85"/>
    </location>
</feature>
<evidence type="ECO:0000313" key="2">
    <source>
        <dbReference type="EMBL" id="BAC14102.1"/>
    </source>
</evidence>
<gene>
    <name evidence="2" type="ordered locus">OB2146</name>
</gene>
<keyword evidence="3" id="KW-1185">Reference proteome</keyword>
<dbReference type="AlphaFoldDB" id="Q8EPG1"/>
<dbReference type="Proteomes" id="UP000000822">
    <property type="component" value="Chromosome"/>
</dbReference>
<evidence type="ECO:0000313" key="3">
    <source>
        <dbReference type="Proteomes" id="UP000000822"/>
    </source>
</evidence>
<dbReference type="STRING" id="221109.gene:10734394"/>
<protein>
    <recommendedName>
        <fullName evidence="4">Cxxc_20_cxxc protein</fullName>
    </recommendedName>
</protein>
<keyword evidence="1" id="KW-0472">Membrane</keyword>
<dbReference type="RefSeq" id="WP_011066540.1">
    <property type="nucleotide sequence ID" value="NC_004193.1"/>
</dbReference>
<feature type="transmembrane region" description="Helical" evidence="1">
    <location>
        <begin position="42"/>
        <end position="58"/>
    </location>
</feature>
<reference evidence="2 3" key="2">
    <citation type="journal article" date="2002" name="Nucleic Acids Res.">
        <title>Genome sequence of Oceanobacillus iheyensis isolated from the Iheya Ridge and its unexpected adaptive capabilities to extreme environments.</title>
        <authorList>
            <person name="Takami H."/>
            <person name="Takaki Y."/>
            <person name="Uchiyama I."/>
        </authorList>
    </citation>
    <scope>NUCLEOTIDE SEQUENCE [LARGE SCALE GENOMIC DNA]</scope>
    <source>
        <strain evidence="3">DSM 14371 / CIP 107618 / JCM 11309 / KCTC 3954 / HTE831</strain>
    </source>
</reference>
<evidence type="ECO:0008006" key="4">
    <source>
        <dbReference type="Google" id="ProtNLM"/>
    </source>
</evidence>
<keyword evidence="1" id="KW-0812">Transmembrane</keyword>
<name>Q8EPG1_OCEIH</name>
<proteinExistence type="predicted"/>
<dbReference type="InterPro" id="IPR026369">
    <property type="entry name" value="CxxC_20_CxxC"/>
</dbReference>
<evidence type="ECO:0000256" key="1">
    <source>
        <dbReference type="SAM" id="Phobius"/>
    </source>
</evidence>
<dbReference type="HOGENOM" id="CLU_179941_0_0_9"/>
<keyword evidence="1" id="KW-1133">Transmembrane helix</keyword>
<dbReference type="OrthoDB" id="2418141at2"/>
<reference evidence="2 3" key="1">
    <citation type="journal article" date="2001" name="FEMS Microbiol. Lett.">
        <title>Oceanobacillus iheyensis gen. nov., sp. nov., a deep-sea extremely halotolerant and alkaliphilic species isolated from a depth of 1050 m on the Iheya Ridge.</title>
        <authorList>
            <person name="Lu J."/>
            <person name="Nogi Y."/>
            <person name="Takami H."/>
        </authorList>
    </citation>
    <scope>NUCLEOTIDE SEQUENCE [LARGE SCALE GENOMIC DNA]</scope>
    <source>
        <strain evidence="3">DSM 14371 / CIP 107618 / JCM 11309 / KCTC 3954 / HTE831</strain>
    </source>
</reference>
<accession>Q8EPG1</accession>
<dbReference type="NCBIfam" id="TIGR04104">
    <property type="entry name" value="cxxc_20_cxxc"/>
    <property type="match status" value="1"/>
</dbReference>
<dbReference type="KEGG" id="oih:OB2146"/>
<organism evidence="2 3">
    <name type="scientific">Oceanobacillus iheyensis (strain DSM 14371 / CIP 107618 / JCM 11309 / KCTC 3954 / HTE831)</name>
    <dbReference type="NCBI Taxonomy" id="221109"/>
    <lineage>
        <taxon>Bacteria</taxon>
        <taxon>Bacillati</taxon>
        <taxon>Bacillota</taxon>
        <taxon>Bacilli</taxon>
        <taxon>Bacillales</taxon>
        <taxon>Bacillaceae</taxon>
        <taxon>Oceanobacillus</taxon>
    </lineage>
</organism>